<dbReference type="Proteomes" id="UP000663873">
    <property type="component" value="Unassembled WGS sequence"/>
</dbReference>
<feature type="non-terminal residue" evidence="1">
    <location>
        <position position="1"/>
    </location>
</feature>
<evidence type="ECO:0000313" key="1">
    <source>
        <dbReference type="EMBL" id="CAF4999485.1"/>
    </source>
</evidence>
<sequence>SPPLKIKCQRHENTWTGIPICRAIKTTTQMITSIHEEYPTNNDPEEDYTISST</sequence>
<gene>
    <name evidence="1" type="ORF">UJA718_LOCUS50188</name>
</gene>
<dbReference type="AlphaFoldDB" id="A0A822AG07"/>
<name>A0A822AG07_9BILA</name>
<accession>A0A822AG07</accession>
<evidence type="ECO:0000313" key="2">
    <source>
        <dbReference type="Proteomes" id="UP000663873"/>
    </source>
</evidence>
<proteinExistence type="predicted"/>
<comment type="caution">
    <text evidence="1">The sequence shown here is derived from an EMBL/GenBank/DDBJ whole genome shotgun (WGS) entry which is preliminary data.</text>
</comment>
<feature type="non-terminal residue" evidence="1">
    <location>
        <position position="53"/>
    </location>
</feature>
<keyword evidence="2" id="KW-1185">Reference proteome</keyword>
<protein>
    <submittedName>
        <fullName evidence="1">Uncharacterized protein</fullName>
    </submittedName>
</protein>
<dbReference type="EMBL" id="CAJOBP010109984">
    <property type="protein sequence ID" value="CAF4999485.1"/>
    <property type="molecule type" value="Genomic_DNA"/>
</dbReference>
<organism evidence="1 2">
    <name type="scientific">Rotaria socialis</name>
    <dbReference type="NCBI Taxonomy" id="392032"/>
    <lineage>
        <taxon>Eukaryota</taxon>
        <taxon>Metazoa</taxon>
        <taxon>Spiralia</taxon>
        <taxon>Gnathifera</taxon>
        <taxon>Rotifera</taxon>
        <taxon>Eurotatoria</taxon>
        <taxon>Bdelloidea</taxon>
        <taxon>Philodinida</taxon>
        <taxon>Philodinidae</taxon>
        <taxon>Rotaria</taxon>
    </lineage>
</organism>
<reference evidence="1" key="1">
    <citation type="submission" date="2021-02" db="EMBL/GenBank/DDBJ databases">
        <authorList>
            <person name="Nowell W R."/>
        </authorList>
    </citation>
    <scope>NUCLEOTIDE SEQUENCE</scope>
</reference>